<gene>
    <name evidence="2" type="ORF">BBEV_1029</name>
</gene>
<keyword evidence="1" id="KW-0812">Transmembrane</keyword>
<keyword evidence="1" id="KW-1133">Transmembrane helix</keyword>
<feature type="transmembrane region" description="Helical" evidence="1">
    <location>
        <begin position="68"/>
        <end position="85"/>
    </location>
</feature>
<feature type="transmembrane region" description="Helical" evidence="1">
    <location>
        <begin position="7"/>
        <end position="27"/>
    </location>
</feature>
<feature type="transmembrane region" description="Helical" evidence="1">
    <location>
        <begin position="33"/>
        <end position="56"/>
    </location>
</feature>
<dbReference type="AlphaFoldDB" id="A0A1D7QTU7"/>
<dbReference type="Proteomes" id="UP000094463">
    <property type="component" value="Chromosome"/>
</dbReference>
<dbReference type="EMBL" id="CP012502">
    <property type="protein sequence ID" value="AOM82398.1"/>
    <property type="molecule type" value="Genomic_DNA"/>
</dbReference>
<evidence type="ECO:0000313" key="3">
    <source>
        <dbReference type="Proteomes" id="UP000094463"/>
    </source>
</evidence>
<dbReference type="KEGG" id="bbev:BBEV_1029"/>
<dbReference type="STRING" id="632773.BBEV_1029"/>
<reference evidence="2 3" key="1">
    <citation type="submission" date="2015-08" db="EMBL/GenBank/DDBJ databases">
        <title>The complete genome sequence of Bacillus beveridgei MLTeJB.</title>
        <authorList>
            <person name="Hanson T.E."/>
            <person name="Mesa C."/>
            <person name="Basesman S.M."/>
            <person name="Oremland R.S."/>
        </authorList>
    </citation>
    <scope>NUCLEOTIDE SEQUENCE [LARGE SCALE GENOMIC DNA]</scope>
    <source>
        <strain evidence="2 3">MLTeJB</strain>
    </source>
</reference>
<keyword evidence="1" id="KW-0472">Membrane</keyword>
<dbReference type="RefSeq" id="WP_069364493.1">
    <property type="nucleotide sequence ID" value="NZ_CP012502.1"/>
</dbReference>
<name>A0A1D7QTU7_9BACI</name>
<dbReference type="OrthoDB" id="2972465at2"/>
<accession>A0A1D7QTU7</accession>
<evidence type="ECO:0000313" key="2">
    <source>
        <dbReference type="EMBL" id="AOM82398.1"/>
    </source>
</evidence>
<protein>
    <submittedName>
        <fullName evidence="2">Uncharacterized protein</fullName>
    </submittedName>
</protein>
<evidence type="ECO:0000256" key="1">
    <source>
        <dbReference type="SAM" id="Phobius"/>
    </source>
</evidence>
<sequence>MQKLLMWIGLGVLGGWILALLVNFTIYQEVSTYYMVIHPLLDGIIFMTVMFGAYLLVWRSYKKSVKTATVQLGSLGLFFMVLAFIV</sequence>
<keyword evidence="3" id="KW-1185">Reference proteome</keyword>
<proteinExistence type="predicted"/>
<organism evidence="2 3">
    <name type="scientific">Salisediminibacterium beveridgei</name>
    <dbReference type="NCBI Taxonomy" id="632773"/>
    <lineage>
        <taxon>Bacteria</taxon>
        <taxon>Bacillati</taxon>
        <taxon>Bacillota</taxon>
        <taxon>Bacilli</taxon>
        <taxon>Bacillales</taxon>
        <taxon>Bacillaceae</taxon>
        <taxon>Salisediminibacterium</taxon>
    </lineage>
</organism>